<organism evidence="2 3">
    <name type="scientific">Halomonas urumqiensis</name>
    <dbReference type="NCBI Taxonomy" id="1684789"/>
    <lineage>
        <taxon>Bacteria</taxon>
        <taxon>Pseudomonadati</taxon>
        <taxon>Pseudomonadota</taxon>
        <taxon>Gammaproteobacteria</taxon>
        <taxon>Oceanospirillales</taxon>
        <taxon>Halomonadaceae</taxon>
        <taxon>Halomonas</taxon>
    </lineage>
</organism>
<dbReference type="AlphaFoldDB" id="A0A2N7UKC2"/>
<sequence length="271" mass="30111">MNHCARVAGHCGRCEGDLPFEFTMAFQPIVDLAAARITTYEALVRGPGGESAWSVLSKVTEDLLYRFDQACRVRAIEMASELGMDEALSINFLPNAVYEPSACIQATLEVSRRVGWPTERIVFEITETERVKDRDHLRGIIDAYRSMGFTTALDDFGNGYANLDLLTDLQPDTLKIDRELVMGCDGDRRRQALLHGVSRIADELGIQLIAEGVETREEALWLGRAGITRQQGFFYARPKVASLAGDLGETLAELRDCLSHETPARHGYSAR</sequence>
<dbReference type="InterPro" id="IPR035919">
    <property type="entry name" value="EAL_sf"/>
</dbReference>
<evidence type="ECO:0000259" key="1">
    <source>
        <dbReference type="PROSITE" id="PS50883"/>
    </source>
</evidence>
<dbReference type="RefSeq" id="WP_102587692.1">
    <property type="nucleotide sequence ID" value="NZ_BNAE01000002.1"/>
</dbReference>
<evidence type="ECO:0000313" key="3">
    <source>
        <dbReference type="Proteomes" id="UP000235547"/>
    </source>
</evidence>
<dbReference type="Gene3D" id="3.20.20.450">
    <property type="entry name" value="EAL domain"/>
    <property type="match status" value="1"/>
</dbReference>
<reference evidence="2 3" key="1">
    <citation type="submission" date="2018-01" db="EMBL/GenBank/DDBJ databases">
        <title>Halomonas endophytica sp. nov., isolated from storage liquid in the stems of Populus euphratica.</title>
        <authorList>
            <person name="Chen C."/>
        </authorList>
    </citation>
    <scope>NUCLEOTIDE SEQUENCE [LARGE SCALE GENOMIC DNA]</scope>
    <source>
        <strain evidence="2 3">BZ-SZ-XJ27</strain>
    </source>
</reference>
<protein>
    <submittedName>
        <fullName evidence="2">Diguanylate phosphodiesterase</fullName>
    </submittedName>
</protein>
<dbReference type="InterPro" id="IPR001633">
    <property type="entry name" value="EAL_dom"/>
</dbReference>
<dbReference type="EMBL" id="PNRG01000013">
    <property type="protein sequence ID" value="PMR80870.1"/>
    <property type="molecule type" value="Genomic_DNA"/>
</dbReference>
<dbReference type="CDD" id="cd01948">
    <property type="entry name" value="EAL"/>
    <property type="match status" value="1"/>
</dbReference>
<dbReference type="SMART" id="SM00052">
    <property type="entry name" value="EAL"/>
    <property type="match status" value="1"/>
</dbReference>
<evidence type="ECO:0000313" key="2">
    <source>
        <dbReference type="EMBL" id="PMR80870.1"/>
    </source>
</evidence>
<accession>A0A2N7UKC2</accession>
<dbReference type="Pfam" id="PF00563">
    <property type="entry name" value="EAL"/>
    <property type="match status" value="1"/>
</dbReference>
<comment type="caution">
    <text evidence="2">The sequence shown here is derived from an EMBL/GenBank/DDBJ whole genome shotgun (WGS) entry which is preliminary data.</text>
</comment>
<proteinExistence type="predicted"/>
<keyword evidence="3" id="KW-1185">Reference proteome</keyword>
<dbReference type="PROSITE" id="PS50883">
    <property type="entry name" value="EAL"/>
    <property type="match status" value="1"/>
</dbReference>
<dbReference type="Proteomes" id="UP000235547">
    <property type="component" value="Unassembled WGS sequence"/>
</dbReference>
<dbReference type="InterPro" id="IPR050706">
    <property type="entry name" value="Cyclic-di-GMP_PDE-like"/>
</dbReference>
<dbReference type="PANTHER" id="PTHR33121">
    <property type="entry name" value="CYCLIC DI-GMP PHOSPHODIESTERASE PDEF"/>
    <property type="match status" value="1"/>
</dbReference>
<name>A0A2N7UKC2_9GAMM</name>
<feature type="domain" description="EAL" evidence="1">
    <location>
        <begin position="1"/>
        <end position="252"/>
    </location>
</feature>
<gene>
    <name evidence="2" type="ORF">C1H70_07340</name>
</gene>
<dbReference type="PANTHER" id="PTHR33121:SF15">
    <property type="entry name" value="BLUE LIGHT- AND TEMPERATURE-REGULATED ANTIREPRESSOR BLUF"/>
    <property type="match status" value="1"/>
</dbReference>
<dbReference type="GO" id="GO:0071111">
    <property type="term" value="F:cyclic-guanylate-specific phosphodiesterase activity"/>
    <property type="evidence" value="ECO:0007669"/>
    <property type="project" value="InterPro"/>
</dbReference>
<dbReference type="SUPFAM" id="SSF141868">
    <property type="entry name" value="EAL domain-like"/>
    <property type="match status" value="1"/>
</dbReference>
<dbReference type="OrthoDB" id="1673646at2"/>